<dbReference type="InterPro" id="IPR024983">
    <property type="entry name" value="CHAT_dom"/>
</dbReference>
<feature type="domain" description="CHAT" evidence="1">
    <location>
        <begin position="662"/>
        <end position="920"/>
    </location>
</feature>
<dbReference type="SUPFAM" id="SSF81901">
    <property type="entry name" value="HCP-like"/>
    <property type="match status" value="1"/>
</dbReference>
<evidence type="ECO:0000313" key="3">
    <source>
        <dbReference type="Proteomes" id="UP000663853"/>
    </source>
</evidence>
<dbReference type="InterPro" id="IPR011990">
    <property type="entry name" value="TPR-like_helical_dom_sf"/>
</dbReference>
<dbReference type="Proteomes" id="UP000663853">
    <property type="component" value="Unassembled WGS sequence"/>
</dbReference>
<dbReference type="EMBL" id="CAJMXA010002351">
    <property type="protein sequence ID" value="CAE6479748.1"/>
    <property type="molecule type" value="Genomic_DNA"/>
</dbReference>
<organism evidence="2 3">
    <name type="scientific">Rhizoctonia solani</name>
    <dbReference type="NCBI Taxonomy" id="456999"/>
    <lineage>
        <taxon>Eukaryota</taxon>
        <taxon>Fungi</taxon>
        <taxon>Dikarya</taxon>
        <taxon>Basidiomycota</taxon>
        <taxon>Agaricomycotina</taxon>
        <taxon>Agaricomycetes</taxon>
        <taxon>Cantharellales</taxon>
        <taxon>Ceratobasidiaceae</taxon>
        <taxon>Rhizoctonia</taxon>
    </lineage>
</organism>
<protein>
    <recommendedName>
        <fullName evidence="1">CHAT domain-containing protein</fullName>
    </recommendedName>
</protein>
<dbReference type="PANTHER" id="PTHR10098:SF108">
    <property type="entry name" value="TETRATRICOPEPTIDE REPEAT PROTEIN 28"/>
    <property type="match status" value="1"/>
</dbReference>
<reference evidence="2" key="1">
    <citation type="submission" date="2021-01" db="EMBL/GenBank/DDBJ databases">
        <authorList>
            <person name="Kaushik A."/>
        </authorList>
    </citation>
    <scope>NUCLEOTIDE SEQUENCE</scope>
    <source>
        <strain evidence="2">AG6-10EEA</strain>
    </source>
</reference>
<dbReference type="AlphaFoldDB" id="A0A8H3GY87"/>
<dbReference type="Gene3D" id="1.25.40.10">
    <property type="entry name" value="Tetratricopeptide repeat domain"/>
    <property type="match status" value="3"/>
</dbReference>
<dbReference type="SUPFAM" id="SSF48452">
    <property type="entry name" value="TPR-like"/>
    <property type="match status" value="1"/>
</dbReference>
<sequence>MAPGVPAEPEFSTSRIGLFRDCATHSYGELGDLEKAITCTSRALALTPDGDPDLPYSLNCLGINHEDRFQRLDELVDIEKSVGYLSRALALTPDDDPNLVDYLSSLGVSYRGRFRQLKELSDIEESIKYITHSFALTPDDDADLASRLGSLGLSHTNQFQFLHGLDDLETAIDYQSRALFLTPVGHPRLADRLDSLGVSHGERFRCLGELGDVEKAIEYISRTVLTPGGRPSLAYRLTCLGSDYLGRFRRLGELADIDKSIEYISHAIALTPDDNLDLAQRLMSLGISHANRFGHTSDLGDSEKSIEYESRALALIPNGRPSLPGWLTSLGISHIDRFEYLGEMSDIEESIKYISRALSLTPGDDPDLPHRLTNHGLAHIHRFIRLGQQIDLEKTIQETSHALVPTPEGHRNFLLLHNLLAQVGLSQYHLTGQIAYLQGALDSFRKACRSQVGSPGLRFRIALKWAELASIYTPLNRIEAYQTAMDLLPQFIWLGATASQHYIDLGRIKNLATEAASASIHLSNPTLALEWLEHARCVLIALKTSQINCMPGPSGSESRASSQVLPSDSYTLEQAGQRHRRPAEEYYNLLSQVRKLPAFGDFLRPLKMNRPDGIDHLPLQNFTEEKAPDCRTKIAISLRTGLRERGVKIKQEPGHGDDIKNVLAALWSDIVKPVLDHLGYTNNVSMGTLPHVTWCPTGALPFLPLHAAGDYDQPRSRVFDYVISSYTPTLTALLASTPSSLNSNSRVLAIGQEFTPGPLPGTTRELAYVRTHLENITQYTQLVNDQATTTAVLDEMKEHDWAHLACHAHQNIEDATKSEFFLHDGTLDLASINRRSFKNKGLAFLSACQTAAGDEKLPDEVVHLASGMLIAGYTSVIATMWSVHDKDAPLVADQVYAQLIKYGKVGNGEAGKSLHSAVAELRDKGWGGEI</sequence>
<dbReference type="Pfam" id="PF12770">
    <property type="entry name" value="CHAT"/>
    <property type="match status" value="1"/>
</dbReference>
<gene>
    <name evidence="2" type="ORF">RDB_LOCUS86871</name>
</gene>
<evidence type="ECO:0000313" key="2">
    <source>
        <dbReference type="EMBL" id="CAE6479748.1"/>
    </source>
</evidence>
<dbReference type="PANTHER" id="PTHR10098">
    <property type="entry name" value="RAPSYN-RELATED"/>
    <property type="match status" value="1"/>
</dbReference>
<proteinExistence type="predicted"/>
<comment type="caution">
    <text evidence="2">The sequence shown here is derived from an EMBL/GenBank/DDBJ whole genome shotgun (WGS) entry which is preliminary data.</text>
</comment>
<accession>A0A8H3GY87</accession>
<evidence type="ECO:0000259" key="1">
    <source>
        <dbReference type="Pfam" id="PF12770"/>
    </source>
</evidence>
<name>A0A8H3GY87_9AGAM</name>